<dbReference type="InterPro" id="IPR057678">
    <property type="entry name" value="DUF7918"/>
</dbReference>
<evidence type="ECO:0000313" key="3">
    <source>
        <dbReference type="Proteomes" id="UP001265746"/>
    </source>
</evidence>
<keyword evidence="3" id="KW-1185">Reference proteome</keyword>
<dbReference type="EMBL" id="JAUJFL010000011">
    <property type="protein sequence ID" value="KAK2596347.1"/>
    <property type="molecule type" value="Genomic_DNA"/>
</dbReference>
<dbReference type="AlphaFoldDB" id="A0AAD9VWU5"/>
<evidence type="ECO:0000259" key="1">
    <source>
        <dbReference type="Pfam" id="PF25534"/>
    </source>
</evidence>
<comment type="caution">
    <text evidence="2">The sequence shown here is derived from an EMBL/GenBank/DDBJ whole genome shotgun (WGS) entry which is preliminary data.</text>
</comment>
<protein>
    <recommendedName>
        <fullName evidence="1">DUF7918 domain-containing protein</fullName>
    </recommendedName>
</protein>
<proteinExistence type="predicted"/>
<organism evidence="2 3">
    <name type="scientific">Phomopsis amygdali</name>
    <name type="common">Fusicoccum amygdali</name>
    <dbReference type="NCBI Taxonomy" id="1214568"/>
    <lineage>
        <taxon>Eukaryota</taxon>
        <taxon>Fungi</taxon>
        <taxon>Dikarya</taxon>
        <taxon>Ascomycota</taxon>
        <taxon>Pezizomycotina</taxon>
        <taxon>Sordariomycetes</taxon>
        <taxon>Sordariomycetidae</taxon>
        <taxon>Diaporthales</taxon>
        <taxon>Diaporthaceae</taxon>
        <taxon>Diaporthe</taxon>
    </lineage>
</organism>
<dbReference type="Proteomes" id="UP001265746">
    <property type="component" value="Unassembled WGS sequence"/>
</dbReference>
<dbReference type="Pfam" id="PF25534">
    <property type="entry name" value="DUF7918"/>
    <property type="match status" value="1"/>
</dbReference>
<name>A0AAD9VWU5_PHOAM</name>
<accession>A0AAD9VWU5</accession>
<feature type="domain" description="DUF7918" evidence="1">
    <location>
        <begin position="8"/>
        <end position="185"/>
    </location>
</feature>
<gene>
    <name evidence="2" type="ORF">N8I77_013243</name>
</gene>
<evidence type="ECO:0000313" key="2">
    <source>
        <dbReference type="EMBL" id="KAK2596347.1"/>
    </source>
</evidence>
<sequence>MCILEDVGLEVEVLVNHRATKEYPYRQPNSDGGLDTTAVCRRYIQSEEGALFSFRCSVRAGESAAREWLKTPSNAILFEVNIDDREGLKSVARYVELAAPSTTIRALPDIANEQQRWFRFASIPTDENCSKEEWTRDLDLARRMGVFRIRAWRVVKDGVVKGKPKRQPYRASDLEIPKPLAEKALTKLREDEGRMISHEAR</sequence>
<reference evidence="2" key="1">
    <citation type="submission" date="2023-06" db="EMBL/GenBank/DDBJ databases">
        <authorList>
            <person name="Noh H."/>
        </authorList>
    </citation>
    <scope>NUCLEOTIDE SEQUENCE</scope>
    <source>
        <strain evidence="2">DUCC20226</strain>
    </source>
</reference>